<dbReference type="InterPro" id="IPR050747">
    <property type="entry name" value="Mitochondrial_chaperone_BCS1"/>
</dbReference>
<dbReference type="Proteomes" id="UP000823749">
    <property type="component" value="Unassembled WGS sequence"/>
</dbReference>
<dbReference type="PANTHER" id="PTHR23070">
    <property type="entry name" value="BCS1 AAA-TYPE ATPASE"/>
    <property type="match status" value="1"/>
</dbReference>
<dbReference type="Pfam" id="PF04770">
    <property type="entry name" value="ZF-HD_dimer"/>
    <property type="match status" value="1"/>
</dbReference>
<accession>A0AAV6HM05</accession>
<dbReference type="SUPFAM" id="SSF52540">
    <property type="entry name" value="P-loop containing nucleoside triphosphate hydrolases"/>
    <property type="match status" value="1"/>
</dbReference>
<comment type="caution">
    <text evidence="2">The sequence shown here is derived from an EMBL/GenBank/DDBJ whole genome shotgun (WGS) entry which is preliminary data.</text>
</comment>
<feature type="domain" description="ZF-HD dimerization-type" evidence="1">
    <location>
        <begin position="32"/>
        <end position="81"/>
    </location>
</feature>
<evidence type="ECO:0000313" key="2">
    <source>
        <dbReference type="EMBL" id="KAG5512878.1"/>
    </source>
</evidence>
<dbReference type="AlphaFoldDB" id="A0AAV6HM05"/>
<organism evidence="2 3">
    <name type="scientific">Rhododendron griersonianum</name>
    <dbReference type="NCBI Taxonomy" id="479676"/>
    <lineage>
        <taxon>Eukaryota</taxon>
        <taxon>Viridiplantae</taxon>
        <taxon>Streptophyta</taxon>
        <taxon>Embryophyta</taxon>
        <taxon>Tracheophyta</taxon>
        <taxon>Spermatophyta</taxon>
        <taxon>Magnoliopsida</taxon>
        <taxon>eudicotyledons</taxon>
        <taxon>Gunneridae</taxon>
        <taxon>Pentapetalae</taxon>
        <taxon>asterids</taxon>
        <taxon>Ericales</taxon>
        <taxon>Ericaceae</taxon>
        <taxon>Ericoideae</taxon>
        <taxon>Rhodoreae</taxon>
        <taxon>Rhododendron</taxon>
    </lineage>
</organism>
<keyword evidence="3" id="KW-1185">Reference proteome</keyword>
<evidence type="ECO:0000313" key="3">
    <source>
        <dbReference type="Proteomes" id="UP000823749"/>
    </source>
</evidence>
<dbReference type="Gene3D" id="3.40.50.300">
    <property type="entry name" value="P-loop containing nucleotide triphosphate hydrolases"/>
    <property type="match status" value="1"/>
</dbReference>
<name>A0AAV6HM05_9ERIC</name>
<dbReference type="InterPro" id="IPR006456">
    <property type="entry name" value="ZF_HD_homeobox_Cys/His_dimer"/>
</dbReference>
<proteinExistence type="predicted"/>
<protein>
    <recommendedName>
        <fullName evidence="1">ZF-HD dimerization-type domain-containing protein</fullName>
    </recommendedName>
</protein>
<evidence type="ECO:0000259" key="1">
    <source>
        <dbReference type="PROSITE" id="PS51523"/>
    </source>
</evidence>
<reference evidence="2" key="1">
    <citation type="submission" date="2020-08" db="EMBL/GenBank/DDBJ databases">
        <title>Plant Genome Project.</title>
        <authorList>
            <person name="Zhang R.-G."/>
        </authorList>
    </citation>
    <scope>NUCLEOTIDE SEQUENCE</scope>
    <source>
        <strain evidence="2">WSP0</strain>
        <tissue evidence="2">Leaf</tissue>
    </source>
</reference>
<sequence>MRKRQVVLKRNESVSRNPTCTTSSLNIRSVRYAECQKNHATSIGGYNVDGCREFIASGEEGIAGALTCAACGCHRNFHRREAEPETATTKPRLLPDFDATGNKDVKVYTRRGRGCWHSMELEQRTTLEELGMDPENEVIISDLLRFVRDKKEFFKKAGKDWKRGYLFCDSPGTDSSSLIAAMANFLEFDIYHLDLTGLTSISELTNVLVSIRNRSLIAIQDFDQWAGKLPGFKTELTLSAIYDPGSHMTDFLALISLEVLETLLIREQPNDCVPLLSPGRLTLEDYVQLEKSPDLPGVSQINGVVQRVNKLPRYFGGLTAQFTSCLSSYKFNELRFRMPDSLAWKSFKVLDCIPLGEQSNTRRRSRTHKHCVRLKKSPDLPRSMLRDCSGGLAAQVSPRPFLY</sequence>
<gene>
    <name evidence="2" type="ORF">RHGRI_038702</name>
</gene>
<dbReference type="PROSITE" id="PS51523">
    <property type="entry name" value="ZF_HD_DIMER"/>
    <property type="match status" value="1"/>
</dbReference>
<dbReference type="EMBL" id="JACTNZ010000036">
    <property type="protein sequence ID" value="KAG5512878.1"/>
    <property type="molecule type" value="Genomic_DNA"/>
</dbReference>
<dbReference type="InterPro" id="IPR027417">
    <property type="entry name" value="P-loop_NTPase"/>
</dbReference>
<dbReference type="NCBIfam" id="TIGR01566">
    <property type="entry name" value="ZF_HD_prot_N"/>
    <property type="match status" value="1"/>
</dbReference>